<name>A0A0D9YAN5_9ORYZ</name>
<reference evidence="1" key="2">
    <citation type="submission" date="2015-04" db="UniProtKB">
        <authorList>
            <consortium name="EnsemblPlants"/>
        </authorList>
    </citation>
    <scope>IDENTIFICATION</scope>
</reference>
<proteinExistence type="predicted"/>
<dbReference type="AlphaFoldDB" id="A0A0D9YAN5"/>
<evidence type="ECO:0000313" key="1">
    <source>
        <dbReference type="EnsemblPlants" id="OGLUM01G23540.1"/>
    </source>
</evidence>
<reference evidence="1" key="1">
    <citation type="submission" date="2013-08" db="EMBL/GenBank/DDBJ databases">
        <title>Oryza genome evolution.</title>
        <authorList>
            <person name="Wing R.A."/>
            <person name="Panaud O."/>
            <person name="Oliveira A.C."/>
        </authorList>
    </citation>
    <scope>NUCLEOTIDE SEQUENCE</scope>
</reference>
<dbReference type="EnsemblPlants" id="OGLUM01G23540.1">
    <property type="protein sequence ID" value="OGLUM01G23540.1"/>
    <property type="gene ID" value="OGLUM01G23540"/>
</dbReference>
<reference evidence="1" key="3">
    <citation type="submission" date="2018-05" db="EMBL/GenBank/DDBJ databases">
        <title>OgluRS3 (Oryza glumaepatula Reference Sequence Version 3).</title>
        <authorList>
            <person name="Zhang J."/>
            <person name="Kudrna D."/>
            <person name="Lee S."/>
            <person name="Talag J."/>
            <person name="Welchert J."/>
            <person name="Wing R.A."/>
        </authorList>
    </citation>
    <scope>NUCLEOTIDE SEQUENCE [LARGE SCALE GENOMIC DNA]</scope>
</reference>
<protein>
    <submittedName>
        <fullName evidence="1">Uncharacterized protein</fullName>
    </submittedName>
</protein>
<accession>A0A0D9YAN5</accession>
<dbReference type="HOGENOM" id="CLU_2201051_0_0_1"/>
<evidence type="ECO:0000313" key="2">
    <source>
        <dbReference type="Proteomes" id="UP000026961"/>
    </source>
</evidence>
<dbReference type="Gramene" id="OGLUM01G23540.1">
    <property type="protein sequence ID" value="OGLUM01G23540.1"/>
    <property type="gene ID" value="OGLUM01G23540"/>
</dbReference>
<dbReference type="Proteomes" id="UP000026961">
    <property type="component" value="Chromosome 1"/>
</dbReference>
<sequence length="108" mass="11883">MACGIGRWSRAAAVGVNRHSGQARSPPGCPPLTLTISTEAATGEAKGWRSWAMRCSFITGPHRHRKWEGRVEGNKNYKLKWIKIGFIIGVFRRFPLGKSCVLSSSPSD</sequence>
<organism evidence="1">
    <name type="scientific">Oryza glumipatula</name>
    <dbReference type="NCBI Taxonomy" id="40148"/>
    <lineage>
        <taxon>Eukaryota</taxon>
        <taxon>Viridiplantae</taxon>
        <taxon>Streptophyta</taxon>
        <taxon>Embryophyta</taxon>
        <taxon>Tracheophyta</taxon>
        <taxon>Spermatophyta</taxon>
        <taxon>Magnoliopsida</taxon>
        <taxon>Liliopsida</taxon>
        <taxon>Poales</taxon>
        <taxon>Poaceae</taxon>
        <taxon>BOP clade</taxon>
        <taxon>Oryzoideae</taxon>
        <taxon>Oryzeae</taxon>
        <taxon>Oryzinae</taxon>
        <taxon>Oryza</taxon>
    </lineage>
</organism>
<keyword evidence="2" id="KW-1185">Reference proteome</keyword>